<dbReference type="PANTHER" id="PTHR48070:SF6">
    <property type="entry name" value="ESTERASE OVCA2"/>
    <property type="match status" value="1"/>
</dbReference>
<accession>A0A9P7YT52</accession>
<gene>
    <name evidence="3" type="ORF">BJ875DRAFT_391302</name>
</gene>
<protein>
    <submittedName>
        <fullName evidence="3">Serine hydrolase FSH</fullName>
    </submittedName>
</protein>
<sequence length="272" mass="30033">MRFLCLHGHGTNSRILETQLELLRATLPCSWEFEFLDGEFDAAPAPGVKAIFPGPYLCYHGEPIPKDVQHAHNLVLDVIREEGPFDGVIGFSQGAALAAAFIARQADISPSEEFFKVAVFIATSMPFDLDGDRIRLSYDGSSNLSAVQIDAEGQASHDDQCDWLEDCRSASVIQEFEGRRPSTGELKHQNIEILLRYHPSTHSQRIRIPTVHVVGIKDSYAEQGRDLALFCEPRKTQVVTHSGGHELPRDVGTVARVGEAIQVAVERVGFDV</sequence>
<comment type="caution">
    <text evidence="3">The sequence shown here is derived from an EMBL/GenBank/DDBJ whole genome shotgun (WGS) entry which is preliminary data.</text>
</comment>
<reference evidence="3" key="1">
    <citation type="journal article" date="2021" name="IMA Fungus">
        <title>Genomic characterization of three marine fungi, including Emericellopsis atlantica sp. nov. with signatures of a generalist lifestyle and marine biomass degradation.</title>
        <authorList>
            <person name="Hagestad O.C."/>
            <person name="Hou L."/>
            <person name="Andersen J.H."/>
            <person name="Hansen E.H."/>
            <person name="Altermark B."/>
            <person name="Li C."/>
            <person name="Kuhnert E."/>
            <person name="Cox R.J."/>
            <person name="Crous P.W."/>
            <person name="Spatafora J.W."/>
            <person name="Lail K."/>
            <person name="Amirebrahimi M."/>
            <person name="Lipzen A."/>
            <person name="Pangilinan J."/>
            <person name="Andreopoulos W."/>
            <person name="Hayes R.D."/>
            <person name="Ng V."/>
            <person name="Grigoriev I.V."/>
            <person name="Jackson S.A."/>
            <person name="Sutton T.D.S."/>
            <person name="Dobson A.D.W."/>
            <person name="Rama T."/>
        </authorList>
    </citation>
    <scope>NUCLEOTIDE SEQUENCE</scope>
    <source>
        <strain evidence="3">TRa018bII</strain>
    </source>
</reference>
<dbReference type="Proteomes" id="UP000824998">
    <property type="component" value="Unassembled WGS sequence"/>
</dbReference>
<keyword evidence="1 3" id="KW-0378">Hydrolase</keyword>
<dbReference type="GO" id="GO:0005737">
    <property type="term" value="C:cytoplasm"/>
    <property type="evidence" value="ECO:0007669"/>
    <property type="project" value="TreeGrafter"/>
</dbReference>
<dbReference type="GO" id="GO:0016787">
    <property type="term" value="F:hydrolase activity"/>
    <property type="evidence" value="ECO:0007669"/>
    <property type="project" value="UniProtKB-KW"/>
</dbReference>
<feature type="domain" description="Serine hydrolase" evidence="2">
    <location>
        <begin position="2"/>
        <end position="250"/>
    </location>
</feature>
<dbReference type="Pfam" id="PF03959">
    <property type="entry name" value="FSH1"/>
    <property type="match status" value="1"/>
</dbReference>
<proteinExistence type="predicted"/>
<name>A0A9P7YT52_9HELO</name>
<dbReference type="InterPro" id="IPR050593">
    <property type="entry name" value="LovG"/>
</dbReference>
<dbReference type="GO" id="GO:0019748">
    <property type="term" value="P:secondary metabolic process"/>
    <property type="evidence" value="ECO:0007669"/>
    <property type="project" value="TreeGrafter"/>
</dbReference>
<dbReference type="SUPFAM" id="SSF53474">
    <property type="entry name" value="alpha/beta-Hydrolases"/>
    <property type="match status" value="1"/>
</dbReference>
<dbReference type="PANTHER" id="PTHR48070">
    <property type="entry name" value="ESTERASE OVCA2"/>
    <property type="match status" value="1"/>
</dbReference>
<evidence type="ECO:0000313" key="4">
    <source>
        <dbReference type="Proteomes" id="UP000824998"/>
    </source>
</evidence>
<dbReference type="Gene3D" id="3.40.50.1820">
    <property type="entry name" value="alpha/beta hydrolase"/>
    <property type="match status" value="1"/>
</dbReference>
<organism evidence="3 4">
    <name type="scientific">Amylocarpus encephaloides</name>
    <dbReference type="NCBI Taxonomy" id="45428"/>
    <lineage>
        <taxon>Eukaryota</taxon>
        <taxon>Fungi</taxon>
        <taxon>Dikarya</taxon>
        <taxon>Ascomycota</taxon>
        <taxon>Pezizomycotina</taxon>
        <taxon>Leotiomycetes</taxon>
        <taxon>Helotiales</taxon>
        <taxon>Helotiales incertae sedis</taxon>
        <taxon>Amylocarpus</taxon>
    </lineage>
</organism>
<dbReference type="AlphaFoldDB" id="A0A9P7YT52"/>
<evidence type="ECO:0000313" key="3">
    <source>
        <dbReference type="EMBL" id="KAG9239334.1"/>
    </source>
</evidence>
<keyword evidence="4" id="KW-1185">Reference proteome</keyword>
<evidence type="ECO:0000256" key="1">
    <source>
        <dbReference type="ARBA" id="ARBA00022801"/>
    </source>
</evidence>
<dbReference type="InterPro" id="IPR005645">
    <property type="entry name" value="FSH-like_dom"/>
</dbReference>
<dbReference type="EMBL" id="MU251359">
    <property type="protein sequence ID" value="KAG9239334.1"/>
    <property type="molecule type" value="Genomic_DNA"/>
</dbReference>
<evidence type="ECO:0000259" key="2">
    <source>
        <dbReference type="Pfam" id="PF03959"/>
    </source>
</evidence>
<dbReference type="OrthoDB" id="2094269at2759"/>
<dbReference type="InterPro" id="IPR029058">
    <property type="entry name" value="AB_hydrolase_fold"/>
</dbReference>
<dbReference type="GO" id="GO:0005634">
    <property type="term" value="C:nucleus"/>
    <property type="evidence" value="ECO:0007669"/>
    <property type="project" value="TreeGrafter"/>
</dbReference>